<protein>
    <submittedName>
        <fullName evidence="2">M48 family metallopeptidase</fullName>
    </submittedName>
</protein>
<name>A0ABU0YHU3_9PROT</name>
<dbReference type="PANTHER" id="PTHR30399">
    <property type="entry name" value="UNCHARACTERIZED PROTEIN YGJP"/>
    <property type="match status" value="1"/>
</dbReference>
<dbReference type="RefSeq" id="WP_379954682.1">
    <property type="nucleotide sequence ID" value="NZ_JAUYVI010000002.1"/>
</dbReference>
<evidence type="ECO:0000313" key="3">
    <source>
        <dbReference type="Proteomes" id="UP001230156"/>
    </source>
</evidence>
<evidence type="ECO:0000313" key="2">
    <source>
        <dbReference type="EMBL" id="MDQ7247281.1"/>
    </source>
</evidence>
<sequence>MNRRKAMSKRLGAYPTQELKQRVVAWAVKLRVNPKIVRVQQMTRKWGSCSTTGIVTLAYDLSERNATFQDFVIVHELLHLRLPNHGRLFKALMSIYVPKWRAYELELRRS</sequence>
<feature type="domain" description="YgjP-like metallopeptidase" evidence="1">
    <location>
        <begin position="3"/>
        <end position="109"/>
    </location>
</feature>
<accession>A0ABU0YHU3</accession>
<evidence type="ECO:0000259" key="1">
    <source>
        <dbReference type="Pfam" id="PF01863"/>
    </source>
</evidence>
<organism evidence="2 3">
    <name type="scientific">Dongia sedimenti</name>
    <dbReference type="NCBI Taxonomy" id="3064282"/>
    <lineage>
        <taxon>Bacteria</taxon>
        <taxon>Pseudomonadati</taxon>
        <taxon>Pseudomonadota</taxon>
        <taxon>Alphaproteobacteria</taxon>
        <taxon>Rhodospirillales</taxon>
        <taxon>Dongiaceae</taxon>
        <taxon>Dongia</taxon>
    </lineage>
</organism>
<dbReference type="InterPro" id="IPR053136">
    <property type="entry name" value="UTP_pyrophosphatase-like"/>
</dbReference>
<reference evidence="3" key="1">
    <citation type="submission" date="2023-08" db="EMBL/GenBank/DDBJ databases">
        <title>Rhodospirillaceae gen. nov., a novel taxon isolated from the Yangtze River Yuezi River estuary sludge.</title>
        <authorList>
            <person name="Ruan L."/>
        </authorList>
    </citation>
    <scope>NUCLEOTIDE SEQUENCE [LARGE SCALE GENOMIC DNA]</scope>
    <source>
        <strain evidence="3">R-7</strain>
    </source>
</reference>
<dbReference type="Pfam" id="PF01863">
    <property type="entry name" value="YgjP-like"/>
    <property type="match status" value="1"/>
</dbReference>
<dbReference type="Gene3D" id="3.30.2010.10">
    <property type="entry name" value="Metalloproteases ('zincins'), catalytic domain"/>
    <property type="match status" value="1"/>
</dbReference>
<gene>
    <name evidence="2" type="ORF">Q8A70_06370</name>
</gene>
<comment type="caution">
    <text evidence="2">The sequence shown here is derived from an EMBL/GenBank/DDBJ whole genome shotgun (WGS) entry which is preliminary data.</text>
</comment>
<keyword evidence="3" id="KW-1185">Reference proteome</keyword>
<dbReference type="EMBL" id="JAUYVI010000002">
    <property type="protein sequence ID" value="MDQ7247281.1"/>
    <property type="molecule type" value="Genomic_DNA"/>
</dbReference>
<dbReference type="CDD" id="cd07344">
    <property type="entry name" value="M48_yhfN_like"/>
    <property type="match status" value="1"/>
</dbReference>
<dbReference type="Proteomes" id="UP001230156">
    <property type="component" value="Unassembled WGS sequence"/>
</dbReference>
<proteinExistence type="predicted"/>
<dbReference type="PANTHER" id="PTHR30399:SF1">
    <property type="entry name" value="UTP PYROPHOSPHATASE"/>
    <property type="match status" value="1"/>
</dbReference>
<dbReference type="InterPro" id="IPR002725">
    <property type="entry name" value="YgjP-like_metallopeptidase"/>
</dbReference>